<proteinExistence type="inferred from homology"/>
<dbReference type="GO" id="GO:0015628">
    <property type="term" value="P:protein secretion by the type II secretion system"/>
    <property type="evidence" value="ECO:0007669"/>
    <property type="project" value="InterPro"/>
</dbReference>
<dbReference type="InterPro" id="IPR022346">
    <property type="entry name" value="T2SS_GspH"/>
</dbReference>
<keyword evidence="6 11" id="KW-0812">Transmembrane</keyword>
<sequence>MTLWPRIRGRDRSRAFTLLEMLVVVVIIGIVMGAVVVNAQPSKRNVLEQQAQQLVFLLYAARDEARLRAQPIVWEATPQGYRFLVRERDTWQPLQDDVLRGGAWREPLSALSFMQAGRAPQSGTVRVLFGREAIEPAITIRLARDDAQVDIVTTGPGRYVVQ</sequence>
<comment type="caution">
    <text evidence="13">The sequence shown here is derived from an EMBL/GenBank/DDBJ whole genome shotgun (WGS) entry which is preliminary data.</text>
</comment>
<evidence type="ECO:0000256" key="6">
    <source>
        <dbReference type="ARBA" id="ARBA00022692"/>
    </source>
</evidence>
<protein>
    <recommendedName>
        <fullName evidence="2">Type II secretion system protein H</fullName>
    </recommendedName>
    <alternativeName>
        <fullName evidence="10">General secretion pathway protein H</fullName>
    </alternativeName>
</protein>
<evidence type="ECO:0000259" key="12">
    <source>
        <dbReference type="Pfam" id="PF12019"/>
    </source>
</evidence>
<dbReference type="NCBIfam" id="TIGR02532">
    <property type="entry name" value="IV_pilin_GFxxxE"/>
    <property type="match status" value="1"/>
</dbReference>
<dbReference type="EMBL" id="CATWHI010000004">
    <property type="protein sequence ID" value="CAJ0742339.1"/>
    <property type="molecule type" value="Genomic_DNA"/>
</dbReference>
<feature type="domain" description="General secretion pathway GspH" evidence="12">
    <location>
        <begin position="50"/>
        <end position="152"/>
    </location>
</feature>
<organism evidence="13 14">
    <name type="scientific">Ralstonia edaphi</name>
    <dbReference type="NCBI Taxonomy" id="3058599"/>
    <lineage>
        <taxon>Bacteria</taxon>
        <taxon>Pseudomonadati</taxon>
        <taxon>Pseudomonadota</taxon>
        <taxon>Betaproteobacteria</taxon>
        <taxon>Burkholderiales</taxon>
        <taxon>Burkholderiaceae</taxon>
        <taxon>Ralstonia</taxon>
    </lineage>
</organism>
<reference evidence="13 14" key="1">
    <citation type="submission" date="2023-07" db="EMBL/GenBank/DDBJ databases">
        <authorList>
            <person name="Peeters C."/>
        </authorList>
    </citation>
    <scope>NUCLEOTIDE SEQUENCE [LARGE SCALE GENOMIC DNA]</scope>
    <source>
        <strain evidence="13 14">R-16034</strain>
    </source>
</reference>
<dbReference type="SUPFAM" id="SSF54523">
    <property type="entry name" value="Pili subunits"/>
    <property type="match status" value="1"/>
</dbReference>
<evidence type="ECO:0000256" key="11">
    <source>
        <dbReference type="SAM" id="Phobius"/>
    </source>
</evidence>
<evidence type="ECO:0000256" key="4">
    <source>
        <dbReference type="ARBA" id="ARBA00022481"/>
    </source>
</evidence>
<evidence type="ECO:0000256" key="9">
    <source>
        <dbReference type="ARBA" id="ARBA00025772"/>
    </source>
</evidence>
<keyword evidence="14" id="KW-1185">Reference proteome</keyword>
<dbReference type="Gene3D" id="3.55.40.10">
    <property type="entry name" value="minor pseudopilin epsh domain"/>
    <property type="match status" value="1"/>
</dbReference>
<evidence type="ECO:0000256" key="2">
    <source>
        <dbReference type="ARBA" id="ARBA00021549"/>
    </source>
</evidence>
<evidence type="ECO:0000256" key="3">
    <source>
        <dbReference type="ARBA" id="ARBA00022475"/>
    </source>
</evidence>
<dbReference type="RefSeq" id="WP_316901044.1">
    <property type="nucleotide sequence ID" value="NZ_CATWHI010000004.1"/>
</dbReference>
<feature type="transmembrane region" description="Helical" evidence="11">
    <location>
        <begin position="15"/>
        <end position="37"/>
    </location>
</feature>
<dbReference type="InterPro" id="IPR012902">
    <property type="entry name" value="N_methyl_site"/>
</dbReference>
<evidence type="ECO:0000256" key="5">
    <source>
        <dbReference type="ARBA" id="ARBA00022519"/>
    </source>
</evidence>
<comment type="similarity">
    <text evidence="9">Belongs to the GSP H family.</text>
</comment>
<gene>
    <name evidence="13" type="ORF">R16034_03090</name>
</gene>
<dbReference type="Pfam" id="PF12019">
    <property type="entry name" value="GspH"/>
    <property type="match status" value="1"/>
</dbReference>
<keyword evidence="3" id="KW-1003">Cell membrane</keyword>
<accession>A0AB72X8H2</accession>
<dbReference type="GO" id="GO:0005886">
    <property type="term" value="C:plasma membrane"/>
    <property type="evidence" value="ECO:0007669"/>
    <property type="project" value="UniProtKB-SubCell"/>
</dbReference>
<dbReference type="GO" id="GO:0015627">
    <property type="term" value="C:type II protein secretion system complex"/>
    <property type="evidence" value="ECO:0007669"/>
    <property type="project" value="InterPro"/>
</dbReference>
<evidence type="ECO:0000256" key="1">
    <source>
        <dbReference type="ARBA" id="ARBA00004377"/>
    </source>
</evidence>
<name>A0AB72X8H2_9RALS</name>
<keyword evidence="8 11" id="KW-0472">Membrane</keyword>
<evidence type="ECO:0000256" key="7">
    <source>
        <dbReference type="ARBA" id="ARBA00022989"/>
    </source>
</evidence>
<evidence type="ECO:0000313" key="13">
    <source>
        <dbReference type="EMBL" id="CAJ0742339.1"/>
    </source>
</evidence>
<evidence type="ECO:0000256" key="8">
    <source>
        <dbReference type="ARBA" id="ARBA00023136"/>
    </source>
</evidence>
<dbReference type="InterPro" id="IPR045584">
    <property type="entry name" value="Pilin-like"/>
</dbReference>
<dbReference type="Proteomes" id="UP001189225">
    <property type="component" value="Unassembled WGS sequence"/>
</dbReference>
<comment type="subcellular location">
    <subcellularLocation>
        <location evidence="1">Cell inner membrane</location>
        <topology evidence="1">Single-pass membrane protein</topology>
    </subcellularLocation>
</comment>
<keyword evidence="4" id="KW-0488">Methylation</keyword>
<keyword evidence="5" id="KW-0997">Cell inner membrane</keyword>
<dbReference type="Pfam" id="PF07963">
    <property type="entry name" value="N_methyl"/>
    <property type="match status" value="1"/>
</dbReference>
<keyword evidence="7 11" id="KW-1133">Transmembrane helix</keyword>
<evidence type="ECO:0000256" key="10">
    <source>
        <dbReference type="ARBA" id="ARBA00030775"/>
    </source>
</evidence>
<dbReference type="AlphaFoldDB" id="A0AB72X8H2"/>
<evidence type="ECO:0000313" key="14">
    <source>
        <dbReference type="Proteomes" id="UP001189225"/>
    </source>
</evidence>